<keyword evidence="3" id="KW-1185">Reference proteome</keyword>
<organism evidence="1 3">
    <name type="scientific">Enterococcus termitis</name>
    <dbReference type="NCBI Taxonomy" id="332950"/>
    <lineage>
        <taxon>Bacteria</taxon>
        <taxon>Bacillati</taxon>
        <taxon>Bacillota</taxon>
        <taxon>Bacilli</taxon>
        <taxon>Lactobacillales</taxon>
        <taxon>Enterococcaceae</taxon>
        <taxon>Enterococcus</taxon>
    </lineage>
</organism>
<proteinExistence type="predicted"/>
<accession>A0A1E5G7Y9</accession>
<name>A0A1E5G7Y9_9ENTE</name>
<sequence>MFENTTELIYLGTRRGKSKSTQEPYEVLIVGNPAKYENYEFFIGSNVVLPPLQVNDKIVCTIELNKRGFNLAPSLVDVSKGVLK</sequence>
<dbReference type="EMBL" id="MIJY01000046">
    <property type="protein sequence ID" value="OEG08834.1"/>
    <property type="molecule type" value="Genomic_DNA"/>
</dbReference>
<gene>
    <name evidence="1" type="ORF">BCR25_12895</name>
    <name evidence="2" type="ORF">BCR25_12945</name>
</gene>
<comment type="caution">
    <text evidence="1">The sequence shown here is derived from an EMBL/GenBank/DDBJ whole genome shotgun (WGS) entry which is preliminary data.</text>
</comment>
<dbReference type="Proteomes" id="UP000095094">
    <property type="component" value="Unassembled WGS sequence"/>
</dbReference>
<protein>
    <submittedName>
        <fullName evidence="1">Uncharacterized protein</fullName>
    </submittedName>
</protein>
<reference evidence="1" key="2">
    <citation type="submission" date="2016-09" db="EMBL/GenBank/DDBJ databases">
        <authorList>
            <person name="Capua I."/>
            <person name="De Benedictis P."/>
            <person name="Joannis T."/>
            <person name="Lombin L.H."/>
            <person name="Cattoli G."/>
        </authorList>
    </citation>
    <scope>NUCLEOTIDE SEQUENCE [LARGE SCALE GENOMIC DNA]</scope>
    <source>
        <strain evidence="1">LMG 8895</strain>
    </source>
</reference>
<reference evidence="3" key="1">
    <citation type="submission" date="2016-09" db="EMBL/GenBank/DDBJ databases">
        <authorList>
            <person name="Gulvik C.A."/>
        </authorList>
    </citation>
    <scope>NUCLEOTIDE SEQUENCE [LARGE SCALE GENOMIC DNA]</scope>
    <source>
        <strain evidence="3">LMG 8895</strain>
    </source>
</reference>
<dbReference type="RefSeq" id="WP_069665145.1">
    <property type="nucleotide sequence ID" value="NZ_JBHUJJ010000001.1"/>
</dbReference>
<evidence type="ECO:0000313" key="3">
    <source>
        <dbReference type="Proteomes" id="UP000095094"/>
    </source>
</evidence>
<dbReference type="AlphaFoldDB" id="A0A1E5G7Y9"/>
<evidence type="ECO:0000313" key="1">
    <source>
        <dbReference type="EMBL" id="OEG08824.1"/>
    </source>
</evidence>
<dbReference type="EMBL" id="MIJY01000046">
    <property type="protein sequence ID" value="OEG08824.1"/>
    <property type="molecule type" value="Genomic_DNA"/>
</dbReference>
<evidence type="ECO:0000313" key="2">
    <source>
        <dbReference type="EMBL" id="OEG08834.1"/>
    </source>
</evidence>